<reference evidence="2" key="1">
    <citation type="submission" date="2005-09" db="EMBL/GenBank/DDBJ databases">
        <authorList>
            <person name="Mural R.J."/>
            <person name="Li P.W."/>
            <person name="Adams M.D."/>
            <person name="Amanatides P.G."/>
            <person name="Baden-Tillson H."/>
            <person name="Barnstead M."/>
            <person name="Chin S.H."/>
            <person name="Dew I."/>
            <person name="Evans C.A."/>
            <person name="Ferriera S."/>
            <person name="Flanigan M."/>
            <person name="Fosler C."/>
            <person name="Glodek A."/>
            <person name="Gu Z."/>
            <person name="Holt R.A."/>
            <person name="Jennings D."/>
            <person name="Kraft C.L."/>
            <person name="Lu F."/>
            <person name="Nguyen T."/>
            <person name="Nusskern D.R."/>
            <person name="Pfannkoch C.M."/>
            <person name="Sitter C."/>
            <person name="Sutton G.G."/>
            <person name="Venter J.C."/>
            <person name="Wang Z."/>
            <person name="Woodage T."/>
            <person name="Zheng X.H."/>
            <person name="Zhong F."/>
        </authorList>
    </citation>
    <scope>NUCLEOTIDE SEQUENCE [LARGE SCALE GENOMIC DNA]</scope>
    <source>
        <strain>BN</strain>
        <strain evidence="2">Sprague-Dawley</strain>
    </source>
</reference>
<evidence type="ECO:0000313" key="1">
    <source>
        <dbReference type="EMBL" id="EDL76030.1"/>
    </source>
</evidence>
<gene>
    <name evidence="1" type="ORF">rCG_24473</name>
</gene>
<dbReference type="EMBL" id="CH474055">
    <property type="protein sequence ID" value="EDL76030.1"/>
    <property type="molecule type" value="Genomic_DNA"/>
</dbReference>
<proteinExistence type="predicted"/>
<protein>
    <submittedName>
        <fullName evidence="1">RCG24473</fullName>
    </submittedName>
</protein>
<organism evidence="1 2">
    <name type="scientific">Rattus norvegicus</name>
    <name type="common">Rat</name>
    <dbReference type="NCBI Taxonomy" id="10116"/>
    <lineage>
        <taxon>Eukaryota</taxon>
        <taxon>Metazoa</taxon>
        <taxon>Chordata</taxon>
        <taxon>Craniata</taxon>
        <taxon>Vertebrata</taxon>
        <taxon>Euteleostomi</taxon>
        <taxon>Mammalia</taxon>
        <taxon>Eutheria</taxon>
        <taxon>Euarchontoglires</taxon>
        <taxon>Glires</taxon>
        <taxon>Rodentia</taxon>
        <taxon>Myomorpha</taxon>
        <taxon>Muroidea</taxon>
        <taxon>Muridae</taxon>
        <taxon>Murinae</taxon>
        <taxon>Rattus</taxon>
    </lineage>
</organism>
<evidence type="ECO:0000313" key="2">
    <source>
        <dbReference type="Proteomes" id="UP000234681"/>
    </source>
</evidence>
<sequence>MLLRTIVLLWVQCTNN</sequence>
<dbReference type="Proteomes" id="UP000234681">
    <property type="component" value="Chromosome 14"/>
</dbReference>
<dbReference type="AlphaFoldDB" id="A6KJ79"/>
<name>A6KJ79_RAT</name>
<accession>A6KJ79</accession>